<accession>A0A6D2HP89</accession>
<name>A0A6D2HP89_9BRAS</name>
<comment type="caution">
    <text evidence="1">The sequence shown here is derived from an EMBL/GenBank/DDBJ whole genome shotgun (WGS) entry which is preliminary data.</text>
</comment>
<dbReference type="PANTHER" id="PTHR19446">
    <property type="entry name" value="REVERSE TRANSCRIPTASES"/>
    <property type="match status" value="1"/>
</dbReference>
<sequence>MNTALLRSVTDMEIKEAVLSIGSDKAPGHDRFTASFYQGFWEDIRADLCSMVKFFFDTGIMEPGINHTQLCLIPKPAGGDTFADYRPISLCTIMVMSNQHEESVKVTPYHHIFFYSVPKHYPRCSFRLNPKRSLQELL</sequence>
<gene>
    <name evidence="1" type="ORF">MERR_LOCUS5119</name>
</gene>
<protein>
    <recommendedName>
        <fullName evidence="3">Reverse transcriptase domain-containing protein</fullName>
    </recommendedName>
</protein>
<dbReference type="AlphaFoldDB" id="A0A6D2HP89"/>
<dbReference type="OrthoDB" id="1748983at2759"/>
<dbReference type="Proteomes" id="UP000467841">
    <property type="component" value="Unassembled WGS sequence"/>
</dbReference>
<evidence type="ECO:0000313" key="1">
    <source>
        <dbReference type="EMBL" id="CAA7017884.1"/>
    </source>
</evidence>
<proteinExistence type="predicted"/>
<reference evidence="1" key="1">
    <citation type="submission" date="2020-01" db="EMBL/GenBank/DDBJ databases">
        <authorList>
            <person name="Mishra B."/>
        </authorList>
    </citation>
    <scope>NUCLEOTIDE SEQUENCE [LARGE SCALE GENOMIC DNA]</scope>
</reference>
<evidence type="ECO:0008006" key="3">
    <source>
        <dbReference type="Google" id="ProtNLM"/>
    </source>
</evidence>
<dbReference type="EMBL" id="CACVBM020000333">
    <property type="protein sequence ID" value="CAA7017884.1"/>
    <property type="molecule type" value="Genomic_DNA"/>
</dbReference>
<organism evidence="1 2">
    <name type="scientific">Microthlaspi erraticum</name>
    <dbReference type="NCBI Taxonomy" id="1685480"/>
    <lineage>
        <taxon>Eukaryota</taxon>
        <taxon>Viridiplantae</taxon>
        <taxon>Streptophyta</taxon>
        <taxon>Embryophyta</taxon>
        <taxon>Tracheophyta</taxon>
        <taxon>Spermatophyta</taxon>
        <taxon>Magnoliopsida</taxon>
        <taxon>eudicotyledons</taxon>
        <taxon>Gunneridae</taxon>
        <taxon>Pentapetalae</taxon>
        <taxon>rosids</taxon>
        <taxon>malvids</taxon>
        <taxon>Brassicales</taxon>
        <taxon>Brassicaceae</taxon>
        <taxon>Coluteocarpeae</taxon>
        <taxon>Microthlaspi</taxon>
    </lineage>
</organism>
<evidence type="ECO:0000313" key="2">
    <source>
        <dbReference type="Proteomes" id="UP000467841"/>
    </source>
</evidence>
<keyword evidence="2" id="KW-1185">Reference proteome</keyword>